<dbReference type="GO" id="GO:0003676">
    <property type="term" value="F:nucleic acid binding"/>
    <property type="evidence" value="ECO:0007669"/>
    <property type="project" value="InterPro"/>
</dbReference>
<feature type="compositionally biased region" description="Polar residues" evidence="3">
    <location>
        <begin position="47"/>
        <end position="67"/>
    </location>
</feature>
<dbReference type="Proteomes" id="UP000242287">
    <property type="component" value="Unassembled WGS sequence"/>
</dbReference>
<feature type="region of interest" description="Disordered" evidence="3">
    <location>
        <begin position="30"/>
        <end position="79"/>
    </location>
</feature>
<feature type="compositionally biased region" description="Low complexity" evidence="3">
    <location>
        <begin position="30"/>
        <end position="46"/>
    </location>
</feature>
<dbReference type="InterPro" id="IPR001878">
    <property type="entry name" value="Znf_CCHC"/>
</dbReference>
<accession>A0A2A9N898</accession>
<name>A0A2A9N898_9AGAR</name>
<dbReference type="GO" id="GO:0008270">
    <property type="term" value="F:zinc ion binding"/>
    <property type="evidence" value="ECO:0007669"/>
    <property type="project" value="UniProtKB-KW"/>
</dbReference>
<gene>
    <name evidence="5" type="ORF">AMATHDRAFT_9722</name>
</gene>
<dbReference type="Pfam" id="PF00098">
    <property type="entry name" value="zf-CCHC"/>
    <property type="match status" value="1"/>
</dbReference>
<keyword evidence="6" id="KW-1185">Reference proteome</keyword>
<feature type="domain" description="CCHC-type" evidence="4">
    <location>
        <begin position="92"/>
        <end position="107"/>
    </location>
</feature>
<dbReference type="Gene3D" id="4.10.60.10">
    <property type="entry name" value="Zinc finger, CCHC-type"/>
    <property type="match status" value="1"/>
</dbReference>
<evidence type="ECO:0000313" key="6">
    <source>
        <dbReference type="Proteomes" id="UP000242287"/>
    </source>
</evidence>
<keyword evidence="2" id="KW-0863">Zinc-finger</keyword>
<reference evidence="5 6" key="1">
    <citation type="submission" date="2014-02" db="EMBL/GenBank/DDBJ databases">
        <title>Transposable element dynamics among asymbiotic and ectomycorrhizal Amanita fungi.</title>
        <authorList>
            <consortium name="DOE Joint Genome Institute"/>
            <person name="Hess J."/>
            <person name="Skrede I."/>
            <person name="Wolfe B."/>
            <person name="LaButti K."/>
            <person name="Ohm R.A."/>
            <person name="Grigoriev I.V."/>
            <person name="Pringle A."/>
        </authorList>
    </citation>
    <scope>NUCLEOTIDE SEQUENCE [LARGE SCALE GENOMIC DNA]</scope>
    <source>
        <strain evidence="5 6">SKay4041</strain>
    </source>
</reference>
<dbReference type="EMBL" id="KZ302485">
    <property type="protein sequence ID" value="PFH45224.1"/>
    <property type="molecule type" value="Genomic_DNA"/>
</dbReference>
<dbReference type="AlphaFoldDB" id="A0A2A9N898"/>
<protein>
    <recommendedName>
        <fullName evidence="4">CCHC-type domain-containing protein</fullName>
    </recommendedName>
</protein>
<proteinExistence type="predicted"/>
<evidence type="ECO:0000256" key="3">
    <source>
        <dbReference type="SAM" id="MobiDB-lite"/>
    </source>
</evidence>
<dbReference type="OrthoDB" id="3018079at2759"/>
<evidence type="ECO:0000256" key="2">
    <source>
        <dbReference type="PROSITE-ProRule" id="PRU00047"/>
    </source>
</evidence>
<dbReference type="PROSITE" id="PS50158">
    <property type="entry name" value="ZF_CCHC"/>
    <property type="match status" value="1"/>
</dbReference>
<evidence type="ECO:0000259" key="4">
    <source>
        <dbReference type="PROSITE" id="PS50158"/>
    </source>
</evidence>
<dbReference type="GO" id="GO:0006397">
    <property type="term" value="P:mRNA processing"/>
    <property type="evidence" value="ECO:0007669"/>
    <property type="project" value="UniProtKB-KW"/>
</dbReference>
<dbReference type="InterPro" id="IPR036875">
    <property type="entry name" value="Znf_CCHC_sf"/>
</dbReference>
<sequence>MMVGSASSGTKEPNWSLDQAMIQIQQLVNTQTGQQGQTRPNTQQQGINQHAQHNWQAPANRPQQSSWRPPVQPTPCDPNAMQVDWSRGPIQCYNCGQTGHMARVCPNPQQQQTCLMSMWNNGIDAEKEELWRMVAGGGESAGGSVACVEEVSVATPATVVAVMQQSGIPYSPPGF</sequence>
<evidence type="ECO:0000256" key="1">
    <source>
        <dbReference type="ARBA" id="ARBA00022664"/>
    </source>
</evidence>
<keyword evidence="2" id="KW-0479">Metal-binding</keyword>
<keyword evidence="2" id="KW-0862">Zinc</keyword>
<keyword evidence="1" id="KW-0507">mRNA processing</keyword>
<dbReference type="SUPFAM" id="SSF57756">
    <property type="entry name" value="Retrovirus zinc finger-like domains"/>
    <property type="match status" value="1"/>
</dbReference>
<evidence type="ECO:0000313" key="5">
    <source>
        <dbReference type="EMBL" id="PFH45224.1"/>
    </source>
</evidence>
<dbReference type="SMART" id="SM00343">
    <property type="entry name" value="ZnF_C2HC"/>
    <property type="match status" value="1"/>
</dbReference>
<organism evidence="5 6">
    <name type="scientific">Amanita thiersii Skay4041</name>
    <dbReference type="NCBI Taxonomy" id="703135"/>
    <lineage>
        <taxon>Eukaryota</taxon>
        <taxon>Fungi</taxon>
        <taxon>Dikarya</taxon>
        <taxon>Basidiomycota</taxon>
        <taxon>Agaricomycotina</taxon>
        <taxon>Agaricomycetes</taxon>
        <taxon>Agaricomycetidae</taxon>
        <taxon>Agaricales</taxon>
        <taxon>Pluteineae</taxon>
        <taxon>Amanitaceae</taxon>
        <taxon>Amanita</taxon>
    </lineage>
</organism>